<keyword evidence="5" id="KW-0560">Oxidoreductase</keyword>
<protein>
    <submittedName>
        <fullName evidence="9">Bi-domain-containing oxidoreductase</fullName>
    </submittedName>
</protein>
<dbReference type="GO" id="GO:0046872">
    <property type="term" value="F:metal ion binding"/>
    <property type="evidence" value="ECO:0007669"/>
    <property type="project" value="UniProtKB-KW"/>
</dbReference>
<evidence type="ECO:0000256" key="1">
    <source>
        <dbReference type="ARBA" id="ARBA00001947"/>
    </source>
</evidence>
<keyword evidence="3" id="KW-0479">Metal-binding</keyword>
<feature type="domain" description="Alcohol dehydrogenase-like C-terminal" evidence="6">
    <location>
        <begin position="178"/>
        <end position="297"/>
    </location>
</feature>
<dbReference type="Gene3D" id="3.30.360.10">
    <property type="entry name" value="Dihydrodipicolinate Reductase, domain 2"/>
    <property type="match status" value="1"/>
</dbReference>
<dbReference type="Pfam" id="PF22725">
    <property type="entry name" value="GFO_IDH_MocA_C3"/>
    <property type="match status" value="1"/>
</dbReference>
<dbReference type="Pfam" id="PF01408">
    <property type="entry name" value="GFO_IDH_MocA"/>
    <property type="match status" value="1"/>
</dbReference>
<organism evidence="9 10">
    <name type="scientific">Candidatus Defluviibacterium haderslevense</name>
    <dbReference type="NCBI Taxonomy" id="2981993"/>
    <lineage>
        <taxon>Bacteria</taxon>
        <taxon>Pseudomonadati</taxon>
        <taxon>Bacteroidota</taxon>
        <taxon>Saprospiria</taxon>
        <taxon>Saprospirales</taxon>
        <taxon>Saprospiraceae</taxon>
        <taxon>Candidatus Defluviibacterium</taxon>
    </lineage>
</organism>
<dbReference type="CDD" id="cd08255">
    <property type="entry name" value="2-desacetyl-2-hydroxyethyl_bacteriochlorophyllide_like"/>
    <property type="match status" value="1"/>
</dbReference>
<gene>
    <name evidence="9" type="ORF">IPO85_17530</name>
</gene>
<evidence type="ECO:0000313" key="9">
    <source>
        <dbReference type="EMBL" id="MBK9719280.1"/>
    </source>
</evidence>
<evidence type="ECO:0000256" key="5">
    <source>
        <dbReference type="ARBA" id="ARBA00023002"/>
    </source>
</evidence>
<name>A0A9D7SAX9_9BACT</name>
<dbReference type="InterPro" id="IPR011032">
    <property type="entry name" value="GroES-like_sf"/>
</dbReference>
<evidence type="ECO:0000256" key="4">
    <source>
        <dbReference type="ARBA" id="ARBA00022833"/>
    </source>
</evidence>
<proteinExistence type="inferred from homology"/>
<dbReference type="AlphaFoldDB" id="A0A9D7SAX9"/>
<comment type="caution">
    <text evidence="9">The sequence shown here is derived from an EMBL/GenBank/DDBJ whole genome shotgun (WGS) entry which is preliminary data.</text>
</comment>
<dbReference type="InterPro" id="IPR036291">
    <property type="entry name" value="NAD(P)-bd_dom_sf"/>
</dbReference>
<evidence type="ECO:0000313" key="10">
    <source>
        <dbReference type="Proteomes" id="UP000808349"/>
    </source>
</evidence>
<accession>A0A9D7SAX9</accession>
<feature type="domain" description="GFO/IDH/MocA-like oxidoreductase" evidence="8">
    <location>
        <begin position="544"/>
        <end position="624"/>
    </location>
</feature>
<dbReference type="Pfam" id="PF00107">
    <property type="entry name" value="ADH_zinc_N"/>
    <property type="match status" value="1"/>
</dbReference>
<dbReference type="SUPFAM" id="SSF55347">
    <property type="entry name" value="Glyceraldehyde-3-phosphate dehydrogenase-like, C-terminal domain"/>
    <property type="match status" value="1"/>
</dbReference>
<dbReference type="PANTHER" id="PTHR43350:SF19">
    <property type="entry name" value="D-GULOSIDE 3-DEHYDROGENASE"/>
    <property type="match status" value="1"/>
</dbReference>
<dbReference type="SUPFAM" id="SSF50129">
    <property type="entry name" value="GroES-like"/>
    <property type="match status" value="1"/>
</dbReference>
<dbReference type="GO" id="GO:0000166">
    <property type="term" value="F:nucleotide binding"/>
    <property type="evidence" value="ECO:0007669"/>
    <property type="project" value="InterPro"/>
</dbReference>
<dbReference type="Gene3D" id="3.40.50.720">
    <property type="entry name" value="NAD(P)-binding Rossmann-like Domain"/>
    <property type="match status" value="2"/>
</dbReference>
<dbReference type="PANTHER" id="PTHR43350">
    <property type="entry name" value="NAD-DEPENDENT ALCOHOL DEHYDROGENASE"/>
    <property type="match status" value="1"/>
</dbReference>
<dbReference type="InterPro" id="IPR013149">
    <property type="entry name" value="ADH-like_C"/>
</dbReference>
<dbReference type="GO" id="GO:0016491">
    <property type="term" value="F:oxidoreductase activity"/>
    <property type="evidence" value="ECO:0007669"/>
    <property type="project" value="UniProtKB-KW"/>
</dbReference>
<reference evidence="9 10" key="1">
    <citation type="submission" date="2020-10" db="EMBL/GenBank/DDBJ databases">
        <title>Connecting structure to function with the recovery of over 1000 high-quality activated sludge metagenome-assembled genomes encoding full-length rRNA genes using long-read sequencing.</title>
        <authorList>
            <person name="Singleton C.M."/>
            <person name="Petriglieri F."/>
            <person name="Kristensen J.M."/>
            <person name="Kirkegaard R.H."/>
            <person name="Michaelsen T.Y."/>
            <person name="Andersen M.H."/>
            <person name="Karst S.M."/>
            <person name="Dueholm M.S."/>
            <person name="Nielsen P.H."/>
            <person name="Albertsen M."/>
        </authorList>
    </citation>
    <scope>NUCLEOTIDE SEQUENCE [LARGE SCALE GENOMIC DNA]</scope>
    <source>
        <strain evidence="9">Ribe_18-Q3-R11-54_BAT3C.373</strain>
    </source>
</reference>
<evidence type="ECO:0000259" key="6">
    <source>
        <dbReference type="Pfam" id="PF00107"/>
    </source>
</evidence>
<comment type="cofactor">
    <cofactor evidence="1">
        <name>Zn(2+)</name>
        <dbReference type="ChEBI" id="CHEBI:29105"/>
    </cofactor>
</comment>
<evidence type="ECO:0000259" key="8">
    <source>
        <dbReference type="Pfam" id="PF22725"/>
    </source>
</evidence>
<dbReference type="EMBL" id="JADKFW010000017">
    <property type="protein sequence ID" value="MBK9719280.1"/>
    <property type="molecule type" value="Genomic_DNA"/>
</dbReference>
<comment type="similarity">
    <text evidence="2">Belongs to the zinc-containing alcohol dehydrogenase family.</text>
</comment>
<dbReference type="InterPro" id="IPR055170">
    <property type="entry name" value="GFO_IDH_MocA-like_dom"/>
</dbReference>
<evidence type="ECO:0000256" key="3">
    <source>
        <dbReference type="ARBA" id="ARBA00022723"/>
    </source>
</evidence>
<feature type="domain" description="Gfo/Idh/MocA-like oxidoreductase N-terminal" evidence="7">
    <location>
        <begin position="392"/>
        <end position="509"/>
    </location>
</feature>
<dbReference type="SUPFAM" id="SSF51735">
    <property type="entry name" value="NAD(P)-binding Rossmann-fold domains"/>
    <property type="match status" value="2"/>
</dbReference>
<dbReference type="Gene3D" id="3.90.180.10">
    <property type="entry name" value="Medium-chain alcohol dehydrogenases, catalytic domain"/>
    <property type="match status" value="1"/>
</dbReference>
<keyword evidence="4" id="KW-0862">Zinc</keyword>
<dbReference type="InterPro" id="IPR000683">
    <property type="entry name" value="Gfo/Idh/MocA-like_OxRdtase_N"/>
</dbReference>
<evidence type="ECO:0000256" key="2">
    <source>
        <dbReference type="ARBA" id="ARBA00008072"/>
    </source>
</evidence>
<sequence>MLQIIQNLQTGTTSLIEVPCPLPQKGQILIKSHFSLMSLGTERMLVEFGKASWIDKAKQQPDKVKQVLQKIKTDGLGPTIEVIKRKLDTPIPLGYSNVGEIIGVGEDVIDFKIGDRVVSNGPHAEFVCVPQNLVARIPEQVSYESASFTIIGAIGLQGIRLLNPTFGETIVVIGLGLIGMITCQLLKANGCKVIGFDLDPDKIKLAQSLGVSAFLLEQSTDRISLIENLTLRLGADGVIITANSKSNDIIHEAAQMCRKRGRIILVGVVGLELRRSDFYEKEITFQVSCSYGPGRYDDTYEQKGIDYPIGYVRWTEKRNFEAVLNALEEGILKVDQLISNIIPIESFKLVYDEISESKNIATLFKYAENKIPEKATLVTNRNIILKSGKECIGIIGAGNYTSSVVLPILKKYNAQIKYLCSAKGLTASTLAKKYFIQNATSDYRILLEDSDVNTIIITTRHNTHAQLVISALEAGKNVFVEKPLALTLMELDQIEAAYKASKGQLVVGFNRRFAPLAIELQNLISGTDIPISVIATMNAGPLPLDHWTTDQITGGGRIIGEACHYFDLISSLTNSSINQVIMNSIDVAEDTASILLQYQNGSLGVINYFSNGSKDYNKERIEVYSQGRTAIIDNFKRLDNFGFGRSSISIKQDKGQDNQFKFFLDSIRIGGKAIIPIESILNTSKAVIGAVLSQKSRNWYEIK</sequence>
<dbReference type="Proteomes" id="UP000808349">
    <property type="component" value="Unassembled WGS sequence"/>
</dbReference>
<evidence type="ECO:0000259" key="7">
    <source>
        <dbReference type="Pfam" id="PF01408"/>
    </source>
</evidence>